<protein>
    <submittedName>
        <fullName evidence="2">Acetyltransferase involved in cellulose biosynthesis, CelD/BcsL family</fullName>
    </submittedName>
</protein>
<sequence>MLAPRPVPHVRSSVFRGDLADEWDALVDRVGGSPFQRPGWYACWWDAFGSGTPELVTVRRDGDLVAVLPLARRGLVVRTLTNWHSFVDGPITLDKEAAAELVERVLHRGRWMLELSHLLPDDVELTRRAAQARGSSVQTSTVQRSPYVPADLTFADYVAAREARRLRQLERRRKKLAETGRVTFEVHDGREDADRVVEEFIRVEGLGWKAAAGTAIASQPSTDRFYRSVAAWAARAGMLRLPMLRVDGRAIAGELDLADGRAVYSLKAGFDPALRQCSPGLLVMLDTIEWSLERGLGYEMLGTDEPYKMRWADQVHVIRRMRIHPRTPAGQAARGARLGLRAARKGLAVGREVAKRALAAVAERRSQAS</sequence>
<dbReference type="InterPro" id="IPR016181">
    <property type="entry name" value="Acyl_CoA_acyltransferase"/>
</dbReference>
<dbReference type="SUPFAM" id="SSF55729">
    <property type="entry name" value="Acyl-CoA N-acyltransferases (Nat)"/>
    <property type="match status" value="1"/>
</dbReference>
<feature type="domain" description="BioF2-like acetyltransferase" evidence="1">
    <location>
        <begin position="164"/>
        <end position="308"/>
    </location>
</feature>
<dbReference type="EMBL" id="FRAP01000003">
    <property type="protein sequence ID" value="SHK20328.1"/>
    <property type="molecule type" value="Genomic_DNA"/>
</dbReference>
<dbReference type="GO" id="GO:0016740">
    <property type="term" value="F:transferase activity"/>
    <property type="evidence" value="ECO:0007669"/>
    <property type="project" value="UniProtKB-KW"/>
</dbReference>
<gene>
    <name evidence="2" type="ORF">SAMN05443637_103361</name>
</gene>
<dbReference type="Proteomes" id="UP000184363">
    <property type="component" value="Unassembled WGS sequence"/>
</dbReference>
<organism evidence="2 3">
    <name type="scientific">Pseudonocardia thermophila</name>
    <dbReference type="NCBI Taxonomy" id="1848"/>
    <lineage>
        <taxon>Bacteria</taxon>
        <taxon>Bacillati</taxon>
        <taxon>Actinomycetota</taxon>
        <taxon>Actinomycetes</taxon>
        <taxon>Pseudonocardiales</taxon>
        <taxon>Pseudonocardiaceae</taxon>
        <taxon>Pseudonocardia</taxon>
    </lineage>
</organism>
<dbReference type="Pfam" id="PF13480">
    <property type="entry name" value="Acetyltransf_6"/>
    <property type="match status" value="1"/>
</dbReference>
<name>A0A1M6QJI1_PSETH</name>
<proteinExistence type="predicted"/>
<dbReference type="AlphaFoldDB" id="A0A1M6QJI1"/>
<keyword evidence="2" id="KW-0808">Transferase</keyword>
<keyword evidence="3" id="KW-1185">Reference proteome</keyword>
<accession>A0A1M6QJI1</accession>
<dbReference type="STRING" id="1848.SAMN05443637_103361"/>
<evidence type="ECO:0000259" key="1">
    <source>
        <dbReference type="Pfam" id="PF13480"/>
    </source>
</evidence>
<dbReference type="RefSeq" id="WP_073455864.1">
    <property type="nucleotide sequence ID" value="NZ_FRAP01000003.1"/>
</dbReference>
<evidence type="ECO:0000313" key="3">
    <source>
        <dbReference type="Proteomes" id="UP000184363"/>
    </source>
</evidence>
<dbReference type="OrthoDB" id="4816997at2"/>
<dbReference type="InterPro" id="IPR038740">
    <property type="entry name" value="BioF2-like_GNAT_dom"/>
</dbReference>
<reference evidence="2 3" key="1">
    <citation type="submission" date="2016-11" db="EMBL/GenBank/DDBJ databases">
        <authorList>
            <person name="Jaros S."/>
            <person name="Januszkiewicz K."/>
            <person name="Wedrychowicz H."/>
        </authorList>
    </citation>
    <scope>NUCLEOTIDE SEQUENCE [LARGE SCALE GENOMIC DNA]</scope>
    <source>
        <strain evidence="2 3">DSM 43832</strain>
    </source>
</reference>
<evidence type="ECO:0000313" key="2">
    <source>
        <dbReference type="EMBL" id="SHK20328.1"/>
    </source>
</evidence>
<dbReference type="Gene3D" id="3.40.630.30">
    <property type="match status" value="1"/>
</dbReference>